<dbReference type="EMBL" id="CAJVQB010122883">
    <property type="protein sequence ID" value="CAG8853342.1"/>
    <property type="molecule type" value="Genomic_DNA"/>
</dbReference>
<dbReference type="Proteomes" id="UP000789901">
    <property type="component" value="Unassembled WGS sequence"/>
</dbReference>
<comment type="caution">
    <text evidence="1">The sequence shown here is derived from an EMBL/GenBank/DDBJ whole genome shotgun (WGS) entry which is preliminary data.</text>
</comment>
<feature type="non-terminal residue" evidence="1">
    <location>
        <position position="1"/>
    </location>
</feature>
<protein>
    <submittedName>
        <fullName evidence="1">24523_t:CDS:1</fullName>
    </submittedName>
</protein>
<evidence type="ECO:0000313" key="2">
    <source>
        <dbReference type="Proteomes" id="UP000789901"/>
    </source>
</evidence>
<dbReference type="SUPFAM" id="SSF53098">
    <property type="entry name" value="Ribonuclease H-like"/>
    <property type="match status" value="1"/>
</dbReference>
<proteinExistence type="predicted"/>
<gene>
    <name evidence="1" type="ORF">GMARGA_LOCUS42163</name>
</gene>
<keyword evidence="2" id="KW-1185">Reference proteome</keyword>
<name>A0ABN7XDW8_GIGMA</name>
<reference evidence="1 2" key="1">
    <citation type="submission" date="2021-06" db="EMBL/GenBank/DDBJ databases">
        <authorList>
            <person name="Kallberg Y."/>
            <person name="Tangrot J."/>
            <person name="Rosling A."/>
        </authorList>
    </citation>
    <scope>NUCLEOTIDE SEQUENCE [LARGE SCALE GENOMIC DNA]</scope>
    <source>
        <strain evidence="1 2">120-4 pot B 10/14</strain>
    </source>
</reference>
<organism evidence="1 2">
    <name type="scientific">Gigaspora margarita</name>
    <dbReference type="NCBI Taxonomy" id="4874"/>
    <lineage>
        <taxon>Eukaryota</taxon>
        <taxon>Fungi</taxon>
        <taxon>Fungi incertae sedis</taxon>
        <taxon>Mucoromycota</taxon>
        <taxon>Glomeromycotina</taxon>
        <taxon>Glomeromycetes</taxon>
        <taxon>Diversisporales</taxon>
        <taxon>Gigasporaceae</taxon>
        <taxon>Gigaspora</taxon>
    </lineage>
</organism>
<dbReference type="InterPro" id="IPR012337">
    <property type="entry name" value="RNaseH-like_sf"/>
</dbReference>
<feature type="non-terminal residue" evidence="1">
    <location>
        <position position="213"/>
    </location>
</feature>
<sequence>IRNNNLDIVNTSVQAILRTRAFFDDLNALAFVLYPIKIAILTLESRDCSLADCFIGLAPDNFYEKIDKKQKARKMLMLQMRSYRHHTAPFDVFFDNNESPTMWWTSLEDNFLKNEDHICQLANKLFSVTPHAAGCERIWSTLGWYYGKRRTWLFLGKIENMQKLSAFYLANSKKELPYFFANNKEQDVEFPEEEALNIEELLNLDAADFTNDL</sequence>
<evidence type="ECO:0000313" key="1">
    <source>
        <dbReference type="EMBL" id="CAG8853342.1"/>
    </source>
</evidence>
<accession>A0ABN7XDW8</accession>